<dbReference type="InterPro" id="IPR050486">
    <property type="entry name" value="Mannose-1P_guanyltransferase"/>
</dbReference>
<organism evidence="2 3">
    <name type="scientific">Candidatus Nitrosocosmicus arcticus</name>
    <dbReference type="NCBI Taxonomy" id="2035267"/>
    <lineage>
        <taxon>Archaea</taxon>
        <taxon>Nitrososphaerota</taxon>
        <taxon>Nitrososphaeria</taxon>
        <taxon>Nitrososphaerales</taxon>
        <taxon>Nitrososphaeraceae</taxon>
        <taxon>Candidatus Nitrosocosmicus</taxon>
    </lineage>
</organism>
<dbReference type="InterPro" id="IPR005835">
    <property type="entry name" value="NTP_transferase_dom"/>
</dbReference>
<evidence type="ECO:0000313" key="2">
    <source>
        <dbReference type="EMBL" id="TVP39896.1"/>
    </source>
</evidence>
<sequence>MKGVILAGGFGKRLKPITDNRPKPMIEILGKPIIEWQIKLLSKNNITEIIICVGYLKEQIINHIASGNKFKVKVAYMVEEEPLGTGGALKNTQSLLKDEKNGFFMINGDILTNIDFNILSHKNDYNSIAVVPLKSPFGIVDFNDQQFVTGFKEKPNIIDKWINAGIYFFNQEIFDFLPDKGNIETTALPAMANEQKLKAKKFEKSFWKSIDSHKDIEESSKEMSRINSK</sequence>
<reference evidence="2 3" key="1">
    <citation type="journal article" date="2019" name="Front. Microbiol.">
        <title>Ammonia Oxidation by the Arctic Terrestrial Thaumarchaeote Candidatus Nitrosocosmicus arcticus Is Stimulated by Increasing Temperatures.</title>
        <authorList>
            <person name="Alves R.J.E."/>
            <person name="Kerou M."/>
            <person name="Zappe A."/>
            <person name="Bittner R."/>
            <person name="Abby S.S."/>
            <person name="Schmidt H.A."/>
            <person name="Pfeifer K."/>
            <person name="Schleper C."/>
        </authorList>
    </citation>
    <scope>NUCLEOTIDE SEQUENCE [LARGE SCALE GENOMIC DNA]</scope>
    <source>
        <strain evidence="2 3">Kfb</strain>
    </source>
</reference>
<dbReference type="AlphaFoldDB" id="A0A557STF7"/>
<dbReference type="SUPFAM" id="SSF53448">
    <property type="entry name" value="Nucleotide-diphospho-sugar transferases"/>
    <property type="match status" value="1"/>
</dbReference>
<dbReference type="CDD" id="cd04181">
    <property type="entry name" value="NTP_transferase"/>
    <property type="match status" value="1"/>
</dbReference>
<keyword evidence="2" id="KW-0808">Transferase</keyword>
<dbReference type="GO" id="GO:0016740">
    <property type="term" value="F:transferase activity"/>
    <property type="evidence" value="ECO:0007669"/>
    <property type="project" value="UniProtKB-KW"/>
</dbReference>
<keyword evidence="3" id="KW-1185">Reference proteome</keyword>
<dbReference type="OrthoDB" id="15372at2157"/>
<dbReference type="InterPro" id="IPR029044">
    <property type="entry name" value="Nucleotide-diphossugar_trans"/>
</dbReference>
<dbReference type="EMBL" id="VOAH01000011">
    <property type="protein sequence ID" value="TVP39896.1"/>
    <property type="molecule type" value="Genomic_DNA"/>
</dbReference>
<dbReference type="Proteomes" id="UP000315289">
    <property type="component" value="Unassembled WGS sequence"/>
</dbReference>
<gene>
    <name evidence="2" type="primary">gmpp2</name>
    <name evidence="2" type="ORF">NARC_110108</name>
</gene>
<name>A0A557STF7_9ARCH</name>
<dbReference type="RefSeq" id="WP_144732791.1">
    <property type="nucleotide sequence ID" value="NZ_ML675587.1"/>
</dbReference>
<comment type="caution">
    <text evidence="2">The sequence shown here is derived from an EMBL/GenBank/DDBJ whole genome shotgun (WGS) entry which is preliminary data.</text>
</comment>
<feature type="domain" description="Nucleotidyl transferase" evidence="1">
    <location>
        <begin position="2"/>
        <end position="222"/>
    </location>
</feature>
<protein>
    <submittedName>
        <fullName evidence="2">Nucleotidyl-transferase</fullName>
    </submittedName>
</protein>
<evidence type="ECO:0000313" key="3">
    <source>
        <dbReference type="Proteomes" id="UP000315289"/>
    </source>
</evidence>
<dbReference type="Gene3D" id="3.90.550.10">
    <property type="entry name" value="Spore Coat Polysaccharide Biosynthesis Protein SpsA, Chain A"/>
    <property type="match status" value="1"/>
</dbReference>
<dbReference type="Pfam" id="PF00483">
    <property type="entry name" value="NTP_transferase"/>
    <property type="match status" value="1"/>
</dbReference>
<accession>A0A557STF7</accession>
<proteinExistence type="predicted"/>
<evidence type="ECO:0000259" key="1">
    <source>
        <dbReference type="Pfam" id="PF00483"/>
    </source>
</evidence>
<dbReference type="PANTHER" id="PTHR22572">
    <property type="entry name" value="SUGAR-1-PHOSPHATE GUANYL TRANSFERASE"/>
    <property type="match status" value="1"/>
</dbReference>